<reference evidence="1" key="1">
    <citation type="submission" date="2014-11" db="EMBL/GenBank/DDBJ databases">
        <authorList>
            <person name="Amaro Gonzalez C."/>
        </authorList>
    </citation>
    <scope>NUCLEOTIDE SEQUENCE</scope>
</reference>
<evidence type="ECO:0000313" key="1">
    <source>
        <dbReference type="EMBL" id="JAH98717.1"/>
    </source>
</evidence>
<organism evidence="1">
    <name type="scientific">Anguilla anguilla</name>
    <name type="common">European freshwater eel</name>
    <name type="synonym">Muraena anguilla</name>
    <dbReference type="NCBI Taxonomy" id="7936"/>
    <lineage>
        <taxon>Eukaryota</taxon>
        <taxon>Metazoa</taxon>
        <taxon>Chordata</taxon>
        <taxon>Craniata</taxon>
        <taxon>Vertebrata</taxon>
        <taxon>Euteleostomi</taxon>
        <taxon>Actinopterygii</taxon>
        <taxon>Neopterygii</taxon>
        <taxon>Teleostei</taxon>
        <taxon>Anguilliformes</taxon>
        <taxon>Anguillidae</taxon>
        <taxon>Anguilla</taxon>
    </lineage>
</organism>
<sequence>MCFRFFTFKASMWKIINTAQKCEPFHFILLCEGELASHVTARNPESLTPTKIQVEIQ</sequence>
<reference evidence="1" key="2">
    <citation type="journal article" date="2015" name="Fish Shellfish Immunol.">
        <title>Early steps in the European eel (Anguilla anguilla)-Vibrio vulnificus interaction in the gills: Role of the RtxA13 toxin.</title>
        <authorList>
            <person name="Callol A."/>
            <person name="Pajuelo D."/>
            <person name="Ebbesson L."/>
            <person name="Teles M."/>
            <person name="MacKenzie S."/>
            <person name="Amaro C."/>
        </authorList>
    </citation>
    <scope>NUCLEOTIDE SEQUENCE</scope>
</reference>
<accession>A0A0E9X7J2</accession>
<proteinExistence type="predicted"/>
<protein>
    <submittedName>
        <fullName evidence="1">Uncharacterized protein</fullName>
    </submittedName>
</protein>
<name>A0A0E9X7J2_ANGAN</name>
<dbReference type="EMBL" id="GBXM01009860">
    <property type="protein sequence ID" value="JAH98717.1"/>
    <property type="molecule type" value="Transcribed_RNA"/>
</dbReference>
<dbReference type="AlphaFoldDB" id="A0A0E9X7J2"/>